<dbReference type="GO" id="GO:0008320">
    <property type="term" value="F:protein transmembrane transporter activity"/>
    <property type="evidence" value="ECO:0007669"/>
    <property type="project" value="TreeGrafter"/>
</dbReference>
<evidence type="ECO:0000256" key="7">
    <source>
        <dbReference type="ARBA" id="ARBA00023128"/>
    </source>
</evidence>
<reference evidence="11 12" key="1">
    <citation type="journal article" date="2019" name="Nat. Ecol. Evol.">
        <title>Megaphylogeny resolves global patterns of mushroom evolution.</title>
        <authorList>
            <person name="Varga T."/>
            <person name="Krizsan K."/>
            <person name="Foldi C."/>
            <person name="Dima B."/>
            <person name="Sanchez-Garcia M."/>
            <person name="Sanchez-Ramirez S."/>
            <person name="Szollosi G.J."/>
            <person name="Szarkandi J.G."/>
            <person name="Papp V."/>
            <person name="Albert L."/>
            <person name="Andreopoulos W."/>
            <person name="Angelini C."/>
            <person name="Antonin V."/>
            <person name="Barry K.W."/>
            <person name="Bougher N.L."/>
            <person name="Buchanan P."/>
            <person name="Buyck B."/>
            <person name="Bense V."/>
            <person name="Catcheside P."/>
            <person name="Chovatia M."/>
            <person name="Cooper J."/>
            <person name="Damon W."/>
            <person name="Desjardin D."/>
            <person name="Finy P."/>
            <person name="Geml J."/>
            <person name="Haridas S."/>
            <person name="Hughes K."/>
            <person name="Justo A."/>
            <person name="Karasinski D."/>
            <person name="Kautmanova I."/>
            <person name="Kiss B."/>
            <person name="Kocsube S."/>
            <person name="Kotiranta H."/>
            <person name="LaButti K.M."/>
            <person name="Lechner B.E."/>
            <person name="Liimatainen K."/>
            <person name="Lipzen A."/>
            <person name="Lukacs Z."/>
            <person name="Mihaltcheva S."/>
            <person name="Morgado L.N."/>
            <person name="Niskanen T."/>
            <person name="Noordeloos M.E."/>
            <person name="Ohm R.A."/>
            <person name="Ortiz-Santana B."/>
            <person name="Ovrebo C."/>
            <person name="Racz N."/>
            <person name="Riley R."/>
            <person name="Savchenko A."/>
            <person name="Shiryaev A."/>
            <person name="Soop K."/>
            <person name="Spirin V."/>
            <person name="Szebenyi C."/>
            <person name="Tomsovsky M."/>
            <person name="Tulloss R.E."/>
            <person name="Uehling J."/>
            <person name="Grigoriev I.V."/>
            <person name="Vagvolgyi C."/>
            <person name="Papp T."/>
            <person name="Martin F.M."/>
            <person name="Miettinen O."/>
            <person name="Hibbett D.S."/>
            <person name="Nagy L.G."/>
        </authorList>
    </citation>
    <scope>NUCLEOTIDE SEQUENCE [LARGE SCALE GENOMIC DNA]</scope>
    <source>
        <strain evidence="11 12">FP101781</strain>
    </source>
</reference>
<dbReference type="GO" id="GO:0005741">
    <property type="term" value="C:mitochondrial outer membrane"/>
    <property type="evidence" value="ECO:0007669"/>
    <property type="project" value="UniProtKB-SubCell"/>
</dbReference>
<dbReference type="InterPro" id="IPR011990">
    <property type="entry name" value="TPR-like_helical_dom_sf"/>
</dbReference>
<keyword evidence="4" id="KW-1000">Mitochondrion outer membrane</keyword>
<dbReference type="GO" id="GO:0030943">
    <property type="term" value="F:mitochondrion targeting sequence binding"/>
    <property type="evidence" value="ECO:0007669"/>
    <property type="project" value="TreeGrafter"/>
</dbReference>
<dbReference type="STRING" id="71717.A0A4Y7TFH6"/>
<comment type="subcellular location">
    <subcellularLocation>
        <location evidence="1">Mitochondrion outer membrane</location>
        <topology evidence="1">Single-pass membrane protein</topology>
    </subcellularLocation>
</comment>
<dbReference type="GO" id="GO:0030150">
    <property type="term" value="P:protein import into mitochondrial matrix"/>
    <property type="evidence" value="ECO:0007669"/>
    <property type="project" value="TreeGrafter"/>
</dbReference>
<protein>
    <submittedName>
        <fullName evidence="11">TPR-like protein</fullName>
    </submittedName>
</protein>
<comment type="caution">
    <text evidence="11">The sequence shown here is derived from an EMBL/GenBank/DDBJ whole genome shotgun (WGS) entry which is preliminary data.</text>
</comment>
<evidence type="ECO:0000256" key="10">
    <source>
        <dbReference type="PROSITE-ProRule" id="PRU00339"/>
    </source>
</evidence>
<keyword evidence="5 10" id="KW-0802">TPR repeat</keyword>
<dbReference type="EMBL" id="QPFP01000014">
    <property type="protein sequence ID" value="TEB32761.1"/>
    <property type="molecule type" value="Genomic_DNA"/>
</dbReference>
<dbReference type="Proteomes" id="UP000298030">
    <property type="component" value="Unassembled WGS sequence"/>
</dbReference>
<dbReference type="AlphaFoldDB" id="A0A4Y7TFH6"/>
<comment type="similarity">
    <text evidence="9">Belongs to the Tom70 family.</text>
</comment>
<dbReference type="OrthoDB" id="2942533at2759"/>
<dbReference type="Gene3D" id="1.25.40.10">
    <property type="entry name" value="Tetratricopeptide repeat domain"/>
    <property type="match status" value="2"/>
</dbReference>
<evidence type="ECO:0000256" key="8">
    <source>
        <dbReference type="ARBA" id="ARBA00023136"/>
    </source>
</evidence>
<evidence type="ECO:0000256" key="9">
    <source>
        <dbReference type="ARBA" id="ARBA00038030"/>
    </source>
</evidence>
<evidence type="ECO:0000256" key="4">
    <source>
        <dbReference type="ARBA" id="ARBA00022787"/>
    </source>
</evidence>
<keyword evidence="3" id="KW-0677">Repeat</keyword>
<dbReference type="PANTHER" id="PTHR46208">
    <property type="entry name" value="MITOCHONDRIAL IMPORT RECEPTOR SUBUNIT TOM70"/>
    <property type="match status" value="1"/>
</dbReference>
<evidence type="ECO:0000256" key="2">
    <source>
        <dbReference type="ARBA" id="ARBA00022692"/>
    </source>
</evidence>
<proteinExistence type="inferred from homology"/>
<evidence type="ECO:0000313" key="12">
    <source>
        <dbReference type="Proteomes" id="UP000298030"/>
    </source>
</evidence>
<name>A0A4Y7TFH6_COPMI</name>
<evidence type="ECO:0000256" key="1">
    <source>
        <dbReference type="ARBA" id="ARBA00004572"/>
    </source>
</evidence>
<keyword evidence="8" id="KW-0472">Membrane</keyword>
<keyword evidence="6" id="KW-1133">Transmembrane helix</keyword>
<keyword evidence="12" id="KW-1185">Reference proteome</keyword>
<keyword evidence="7" id="KW-0496">Mitochondrion</keyword>
<dbReference type="PANTHER" id="PTHR46208:SF1">
    <property type="entry name" value="MITOCHONDRIAL IMPORT RECEPTOR SUBUNIT TOM70"/>
    <property type="match status" value="1"/>
</dbReference>
<accession>A0A4Y7TFH6</accession>
<gene>
    <name evidence="11" type="ORF">FA13DRAFT_1731271</name>
</gene>
<feature type="repeat" description="TPR" evidence="10">
    <location>
        <begin position="213"/>
        <end position="246"/>
    </location>
</feature>
<evidence type="ECO:0000313" key="11">
    <source>
        <dbReference type="EMBL" id="TEB32761.1"/>
    </source>
</evidence>
<dbReference type="InterPro" id="IPR019734">
    <property type="entry name" value="TPR_rpt"/>
</dbReference>
<evidence type="ECO:0000256" key="6">
    <source>
        <dbReference type="ARBA" id="ARBA00022989"/>
    </source>
</evidence>
<dbReference type="Pfam" id="PF13432">
    <property type="entry name" value="TPR_16"/>
    <property type="match status" value="1"/>
</dbReference>
<sequence length="333" mass="35990">MLSREDKARYADAFLSKADTLYTKRQFAEAEEFYAGYLVLMAPAIGGSNGKSDEGSSPTYVKVLVHRARARETLGKLEGALQDYIATSMLAGSEDPWTGVSTLKKERAETLPSPNRVFAFFRSIPLQAPQLPETPSLGDETLKLAFDALQAEDCALSFTLVNEALAQDISSDEGVACALSLRGVFRLLCGHTISAQADLHSATLFSSNPPAAASAAIALAYTYLTLGDPLRALERFDQASKDDPQNGEVHYHRGLLLLNDLGEFAAAVEAFQSCVAILKDTAEAEGMRKELLASATANLGVGLYRSGEVERSLEIFRDTERDFPGSGEALMYQ</sequence>
<organism evidence="11 12">
    <name type="scientific">Coprinellus micaceus</name>
    <name type="common">Glistening ink-cap mushroom</name>
    <name type="synonym">Coprinus micaceus</name>
    <dbReference type="NCBI Taxonomy" id="71717"/>
    <lineage>
        <taxon>Eukaryota</taxon>
        <taxon>Fungi</taxon>
        <taxon>Dikarya</taxon>
        <taxon>Basidiomycota</taxon>
        <taxon>Agaricomycotina</taxon>
        <taxon>Agaricomycetes</taxon>
        <taxon>Agaricomycetidae</taxon>
        <taxon>Agaricales</taxon>
        <taxon>Agaricineae</taxon>
        <taxon>Psathyrellaceae</taxon>
        <taxon>Coprinellus</taxon>
    </lineage>
</organism>
<dbReference type="GO" id="GO:0045039">
    <property type="term" value="P:protein insertion into mitochondrial inner membrane"/>
    <property type="evidence" value="ECO:0007669"/>
    <property type="project" value="TreeGrafter"/>
</dbReference>
<dbReference type="PROSITE" id="PS50005">
    <property type="entry name" value="TPR"/>
    <property type="match status" value="1"/>
</dbReference>
<evidence type="ECO:0000256" key="3">
    <source>
        <dbReference type="ARBA" id="ARBA00022737"/>
    </source>
</evidence>
<evidence type="ECO:0000256" key="5">
    <source>
        <dbReference type="ARBA" id="ARBA00022803"/>
    </source>
</evidence>
<keyword evidence="2" id="KW-0812">Transmembrane</keyword>
<dbReference type="SUPFAM" id="SSF48452">
    <property type="entry name" value="TPR-like"/>
    <property type="match status" value="2"/>
</dbReference>